<evidence type="ECO:0000256" key="1">
    <source>
        <dbReference type="HAMAP-Rule" id="MF_02018"/>
    </source>
</evidence>
<dbReference type="InterPro" id="IPR040448">
    <property type="entry name" value="PanZ_GNAT"/>
</dbReference>
<name>A0A085A3J0_9ENTR</name>
<dbReference type="Pfam" id="PF12568">
    <property type="entry name" value="PanZ"/>
    <property type="match status" value="1"/>
</dbReference>
<comment type="similarity">
    <text evidence="1">Belongs to the PanZ/PanM family.</text>
</comment>
<evidence type="ECO:0000313" key="3">
    <source>
        <dbReference type="EMBL" id="KFC04785.1"/>
    </source>
</evidence>
<dbReference type="InterPro" id="IPR016181">
    <property type="entry name" value="Acyl_CoA_acyltransferase"/>
</dbReference>
<dbReference type="GO" id="GO:0016747">
    <property type="term" value="F:acyltransferase activity, transferring groups other than amino-acyl groups"/>
    <property type="evidence" value="ECO:0007669"/>
    <property type="project" value="InterPro"/>
</dbReference>
<reference evidence="4" key="1">
    <citation type="submission" date="2014-05" db="EMBL/GenBank/DDBJ databases">
        <title>ATOL: Assembling a taxonomically balanced genome-scale reconstruction of the evolutionary history of the Enterobacteriaceae.</title>
        <authorList>
            <person name="Plunkett G. III"/>
            <person name="Neeno-Eckwall E.C."/>
            <person name="Glasner J.D."/>
            <person name="Perna N.T."/>
        </authorList>
    </citation>
    <scope>NUCLEOTIDE SEQUENCE [LARGE SCALE GENOMIC DNA]</scope>
    <source>
        <strain evidence="4">ATCC 49490</strain>
    </source>
</reference>
<feature type="binding site" evidence="1">
    <location>
        <begin position="66"/>
        <end position="68"/>
    </location>
    <ligand>
        <name>CoA</name>
        <dbReference type="ChEBI" id="CHEBI:57287"/>
    </ligand>
</feature>
<protein>
    <recommendedName>
        <fullName evidence="1">PanD regulatory factor</fullName>
    </recommendedName>
</protein>
<dbReference type="EMBL" id="JMTB01000094">
    <property type="protein sequence ID" value="KFC04785.1"/>
    <property type="molecule type" value="Genomic_DNA"/>
</dbReference>
<dbReference type="SUPFAM" id="SSF55729">
    <property type="entry name" value="Acyl-CoA N-acyltransferases (Nat)"/>
    <property type="match status" value="1"/>
</dbReference>
<dbReference type="eggNOG" id="COG0456">
    <property type="taxonomic scope" value="Bacteria"/>
</dbReference>
<organism evidence="3 4">
    <name type="scientific">Trabulsiella guamensis ATCC 49490</name>
    <dbReference type="NCBI Taxonomy" id="1005994"/>
    <lineage>
        <taxon>Bacteria</taxon>
        <taxon>Pseudomonadati</taxon>
        <taxon>Pseudomonadota</taxon>
        <taxon>Gammaproteobacteria</taxon>
        <taxon>Enterobacterales</taxon>
        <taxon>Enterobacteriaceae</taxon>
        <taxon>Trabulsiella</taxon>
    </lineage>
</organism>
<dbReference type="AlphaFoldDB" id="A0A085A3J0"/>
<gene>
    <name evidence="3" type="primary">yhhK</name>
    <name evidence="1" type="synonym">panZ</name>
    <name evidence="3" type="ORF">GTGU_03148</name>
</gene>
<dbReference type="Proteomes" id="UP000028630">
    <property type="component" value="Unassembled WGS sequence"/>
</dbReference>
<dbReference type="PROSITE" id="PS51186">
    <property type="entry name" value="GNAT"/>
    <property type="match status" value="1"/>
</dbReference>
<sequence length="127" mass="14434">MKLTIIRLHTLSEQDKIDLGKIWPEYTEASLALDELHRIYAARFNDRLLAAVRVTLSGTEGALDSLRVRDVTRRRGVGQYLVEEVLRDNPGISSWWMADVGVEDRGVMAAFMQALDFTAQKGGWEKR</sequence>
<dbReference type="OrthoDB" id="5736859at2"/>
<keyword evidence="4" id="KW-1185">Reference proteome</keyword>
<dbReference type="GO" id="GO:0015940">
    <property type="term" value="P:pantothenate biosynthetic process"/>
    <property type="evidence" value="ECO:0007669"/>
    <property type="project" value="UniProtKB-UniRule"/>
</dbReference>
<dbReference type="InterPro" id="IPR032900">
    <property type="entry name" value="PanZ"/>
</dbReference>
<feature type="binding site" evidence="1">
    <location>
        <begin position="72"/>
        <end position="79"/>
    </location>
    <ligand>
        <name>CoA</name>
        <dbReference type="ChEBI" id="CHEBI:57287"/>
    </ligand>
</feature>
<comment type="caution">
    <text evidence="3">The sequence shown here is derived from an EMBL/GenBank/DDBJ whole genome shotgun (WGS) entry which is preliminary data.</text>
</comment>
<keyword evidence="3" id="KW-0808">Transferase</keyword>
<comment type="subunit">
    <text evidence="1">Interacts with PanD in the presence of CoA.</text>
</comment>
<dbReference type="InterPro" id="IPR000182">
    <property type="entry name" value="GNAT_dom"/>
</dbReference>
<feature type="domain" description="N-acetyltransferase" evidence="2">
    <location>
        <begin position="1"/>
        <end position="127"/>
    </location>
</feature>
<dbReference type="Gene3D" id="3.40.630.30">
    <property type="match status" value="1"/>
</dbReference>
<dbReference type="RefSeq" id="WP_038158881.1">
    <property type="nucleotide sequence ID" value="NZ_JMTB01000094.1"/>
</dbReference>
<dbReference type="HAMAP" id="MF_02018">
    <property type="entry name" value="PanZ_PanM"/>
    <property type="match status" value="1"/>
</dbReference>
<proteinExistence type="inferred from homology"/>
<evidence type="ECO:0000313" key="4">
    <source>
        <dbReference type="Proteomes" id="UP000028630"/>
    </source>
</evidence>
<comment type="function">
    <text evidence="1">Controls both the activation and catalytic activity of PanD in a coenzyme A (CoA)-dependent fashion.</text>
</comment>
<dbReference type="NCBIfam" id="NF033213">
    <property type="entry name" value="matur_PanM"/>
    <property type="match status" value="1"/>
</dbReference>
<accession>A0A085A3J0</accession>
<keyword evidence="1" id="KW-0566">Pantothenate biosynthesis</keyword>
<evidence type="ECO:0000259" key="2">
    <source>
        <dbReference type="PROSITE" id="PS51186"/>
    </source>
</evidence>
<dbReference type="GO" id="GO:0031638">
    <property type="term" value="P:zymogen activation"/>
    <property type="evidence" value="ECO:0007669"/>
    <property type="project" value="InterPro"/>
</dbReference>